<protein>
    <submittedName>
        <fullName evidence="2">Sodium-dependent bicarbonate transport family permease</fullName>
    </submittedName>
</protein>
<dbReference type="EMBL" id="JAFLQW010000678">
    <property type="protein sequence ID" value="MBO0352362.1"/>
    <property type="molecule type" value="Genomic_DNA"/>
</dbReference>
<evidence type="ECO:0000256" key="1">
    <source>
        <dbReference type="SAM" id="Phobius"/>
    </source>
</evidence>
<evidence type="ECO:0000313" key="3">
    <source>
        <dbReference type="Proteomes" id="UP000664844"/>
    </source>
</evidence>
<keyword evidence="1" id="KW-0812">Transmembrane</keyword>
<dbReference type="Proteomes" id="UP000664844">
    <property type="component" value="Unassembled WGS sequence"/>
</dbReference>
<proteinExistence type="predicted"/>
<sequence>VIAASSSDISGPPTLRAGIPSANPSAYIGASTAVGTPVAIALGIPLYIGLAQALMGG</sequence>
<accession>A0ABS3G183</accession>
<name>A0ABS3G183_9CYAN</name>
<reference evidence="2 3" key="1">
    <citation type="submission" date="2021-03" db="EMBL/GenBank/DDBJ databases">
        <title>Metabolic Capacity of the Antarctic Cyanobacterium Phormidium pseudopriestleyi that Sustains Oxygenic Photosynthesis in the Presence of Hydrogen Sulfide.</title>
        <authorList>
            <person name="Lumian J.E."/>
            <person name="Jungblut A.D."/>
            <person name="Dillon M.L."/>
            <person name="Hawes I."/>
            <person name="Doran P.T."/>
            <person name="Mackey T.J."/>
            <person name="Dick G.J."/>
            <person name="Grettenberger C.L."/>
            <person name="Sumner D.Y."/>
        </authorList>
    </citation>
    <scope>NUCLEOTIDE SEQUENCE [LARGE SCALE GENOMIC DNA]</scope>
    <source>
        <strain evidence="2 3">FRX01</strain>
    </source>
</reference>
<gene>
    <name evidence="2" type="ORF">J0895_25435</name>
</gene>
<dbReference type="Pfam" id="PF05982">
    <property type="entry name" value="Sbt_1"/>
    <property type="match status" value="1"/>
</dbReference>
<dbReference type="InterPro" id="IPR010293">
    <property type="entry name" value="Sbt_1"/>
</dbReference>
<dbReference type="PANTHER" id="PTHR40400">
    <property type="entry name" value="SLR1512 PROTEIN"/>
    <property type="match status" value="1"/>
</dbReference>
<dbReference type="PANTHER" id="PTHR40400:SF1">
    <property type="entry name" value="SLR1512 PROTEIN"/>
    <property type="match status" value="1"/>
</dbReference>
<organism evidence="2 3">
    <name type="scientific">Phormidium pseudopriestleyi FRX01</name>
    <dbReference type="NCBI Taxonomy" id="1759528"/>
    <lineage>
        <taxon>Bacteria</taxon>
        <taxon>Bacillati</taxon>
        <taxon>Cyanobacteriota</taxon>
        <taxon>Cyanophyceae</taxon>
        <taxon>Oscillatoriophycideae</taxon>
        <taxon>Oscillatoriales</taxon>
        <taxon>Oscillatoriaceae</taxon>
        <taxon>Phormidium</taxon>
    </lineage>
</organism>
<comment type="caution">
    <text evidence="2">The sequence shown here is derived from an EMBL/GenBank/DDBJ whole genome shotgun (WGS) entry which is preliminary data.</text>
</comment>
<feature type="transmembrane region" description="Helical" evidence="1">
    <location>
        <begin position="26"/>
        <end position="50"/>
    </location>
</feature>
<keyword evidence="1" id="KW-1133">Transmembrane helix</keyword>
<keyword evidence="3" id="KW-1185">Reference proteome</keyword>
<keyword evidence="1" id="KW-0472">Membrane</keyword>
<evidence type="ECO:0000313" key="2">
    <source>
        <dbReference type="EMBL" id="MBO0352362.1"/>
    </source>
</evidence>
<feature type="non-terminal residue" evidence="2">
    <location>
        <position position="1"/>
    </location>
</feature>